<keyword evidence="2" id="KW-1133">Transmembrane helix</keyword>
<keyword evidence="2" id="KW-0812">Transmembrane</keyword>
<accession>V4RKK3</accession>
<keyword evidence="2" id="KW-0472">Membrane</keyword>
<comment type="caution">
    <text evidence="3">The sequence shown here is derived from an EMBL/GenBank/DDBJ whole genome shotgun (WGS) entry which is preliminary data.</text>
</comment>
<feature type="transmembrane region" description="Helical" evidence="2">
    <location>
        <begin position="145"/>
        <end position="166"/>
    </location>
</feature>
<dbReference type="InterPro" id="IPR018723">
    <property type="entry name" value="DUF2254_membrane"/>
</dbReference>
<evidence type="ECO:0000256" key="1">
    <source>
        <dbReference type="SAM" id="MobiDB-lite"/>
    </source>
</evidence>
<dbReference type="AlphaFoldDB" id="V4RKK3"/>
<sequence length="458" mass="50740">MSRRRRRFTGARARIANLVDRIRESYWFWPAALSLAAVSTAFVAAYLDATGDYDALARLGLAETVGADSARAVLTTVATAMLSVAGVSFSILVAAFVFASGQFGPRILSNFMRDRANQVVLGIFSSTFLYCVLVLRLVGEDSVPGLSVLIALASAVACVMALLFFFHHAPESIRLMRIVSDTGNQLLKEIAGLFPEDTQEQEDAPDRERAAEAAQGEPLPVPSPVNGYVRFVDHGYLLDLARDEDLVIRLDRRSGDYVVKGRPLAWVWPAGRADEAIPEEICGCFSIGTNRTPAQDVEFLFELLMDVASRALSPGINDPRTAMICLDWITSGLSRALRGKPRPAVRCDAEGRPRLILRARGFQHLLEHAFGRLRPYFQRDPAAALHMMARIGGLVLDSRDRKNTDLLMKMARDLLDGAEQEVALEVDRRKIRERFEIISQAARGELSMFEARGRHPWL</sequence>
<dbReference type="RefSeq" id="WP_023431334.1">
    <property type="nucleotide sequence ID" value="NZ_AWXZ01000017.1"/>
</dbReference>
<dbReference type="eggNOG" id="COG4325">
    <property type="taxonomic scope" value="Bacteria"/>
</dbReference>
<dbReference type="STRING" id="631454.N177_1189"/>
<feature type="transmembrane region" description="Helical" evidence="2">
    <location>
        <begin position="72"/>
        <end position="98"/>
    </location>
</feature>
<feature type="region of interest" description="Disordered" evidence="1">
    <location>
        <begin position="197"/>
        <end position="217"/>
    </location>
</feature>
<dbReference type="EMBL" id="AWXZ01000017">
    <property type="protein sequence ID" value="ESR25854.1"/>
    <property type="molecule type" value="Genomic_DNA"/>
</dbReference>
<dbReference type="Pfam" id="PF10011">
    <property type="entry name" value="DUF2254"/>
    <property type="match status" value="1"/>
</dbReference>
<reference evidence="3 4" key="1">
    <citation type="journal article" date="2014" name="Genome Announc.">
        <title>Draft Genome Sequence of Lutibaculum baratangense Strain AMV1T, Isolated from a Mud Volcano in Andamans, India.</title>
        <authorList>
            <person name="Singh A."/>
            <person name="Sreenivas A."/>
            <person name="Sathyanarayana Reddy G."/>
            <person name="Pinnaka A.K."/>
            <person name="Shivaji S."/>
        </authorList>
    </citation>
    <scope>NUCLEOTIDE SEQUENCE [LARGE SCALE GENOMIC DNA]</scope>
    <source>
        <strain evidence="3 4">AMV1</strain>
    </source>
</reference>
<proteinExistence type="predicted"/>
<dbReference type="OrthoDB" id="2955631at2"/>
<evidence type="ECO:0000313" key="4">
    <source>
        <dbReference type="Proteomes" id="UP000017819"/>
    </source>
</evidence>
<feature type="transmembrane region" description="Helical" evidence="2">
    <location>
        <begin position="119"/>
        <end position="139"/>
    </location>
</feature>
<gene>
    <name evidence="3" type="ORF">N177_1189</name>
</gene>
<evidence type="ECO:0000313" key="3">
    <source>
        <dbReference type="EMBL" id="ESR25854.1"/>
    </source>
</evidence>
<name>V4RKK3_9HYPH</name>
<organism evidence="3 4">
    <name type="scientific">Lutibaculum baratangense AMV1</name>
    <dbReference type="NCBI Taxonomy" id="631454"/>
    <lineage>
        <taxon>Bacteria</taxon>
        <taxon>Pseudomonadati</taxon>
        <taxon>Pseudomonadota</taxon>
        <taxon>Alphaproteobacteria</taxon>
        <taxon>Hyphomicrobiales</taxon>
        <taxon>Tepidamorphaceae</taxon>
        <taxon>Lutibaculum</taxon>
    </lineage>
</organism>
<dbReference type="Proteomes" id="UP000017819">
    <property type="component" value="Unassembled WGS sequence"/>
</dbReference>
<protein>
    <recommendedName>
        <fullName evidence="5">DUF2254 domain-containing protein</fullName>
    </recommendedName>
</protein>
<keyword evidence="4" id="KW-1185">Reference proteome</keyword>
<feature type="transmembrane region" description="Helical" evidence="2">
    <location>
        <begin position="26"/>
        <end position="47"/>
    </location>
</feature>
<dbReference type="PATRIC" id="fig|631454.5.peg.1174"/>
<evidence type="ECO:0000256" key="2">
    <source>
        <dbReference type="SAM" id="Phobius"/>
    </source>
</evidence>
<evidence type="ECO:0008006" key="5">
    <source>
        <dbReference type="Google" id="ProtNLM"/>
    </source>
</evidence>